<evidence type="ECO:0000313" key="2">
    <source>
        <dbReference type="EMBL" id="OHS98697.1"/>
    </source>
</evidence>
<feature type="compositionally biased region" description="Basic and acidic residues" evidence="1">
    <location>
        <begin position="78"/>
        <end position="93"/>
    </location>
</feature>
<name>A0A1J4JJC4_9EUKA</name>
<protein>
    <recommendedName>
        <fullName evidence="4">BAR domain-containing protein</fullName>
    </recommendedName>
</protein>
<dbReference type="GeneID" id="94829134"/>
<proteinExistence type="predicted"/>
<dbReference type="RefSeq" id="XP_068351834.1">
    <property type="nucleotide sequence ID" value="XM_068494430.1"/>
</dbReference>
<dbReference type="OrthoDB" id="10510174at2759"/>
<feature type="region of interest" description="Disordered" evidence="1">
    <location>
        <begin position="78"/>
        <end position="102"/>
    </location>
</feature>
<dbReference type="Proteomes" id="UP000179807">
    <property type="component" value="Unassembled WGS sequence"/>
</dbReference>
<comment type="caution">
    <text evidence="2">The sequence shown here is derived from an EMBL/GenBank/DDBJ whole genome shotgun (WGS) entry which is preliminary data.</text>
</comment>
<organism evidence="2 3">
    <name type="scientific">Tritrichomonas foetus</name>
    <dbReference type="NCBI Taxonomy" id="1144522"/>
    <lineage>
        <taxon>Eukaryota</taxon>
        <taxon>Metamonada</taxon>
        <taxon>Parabasalia</taxon>
        <taxon>Tritrichomonadida</taxon>
        <taxon>Tritrichomonadidae</taxon>
        <taxon>Tritrichomonas</taxon>
    </lineage>
</organism>
<gene>
    <name evidence="2" type="ORF">TRFO_08672</name>
</gene>
<keyword evidence="3" id="KW-1185">Reference proteome</keyword>
<dbReference type="VEuPathDB" id="TrichDB:TRFO_08672"/>
<evidence type="ECO:0008006" key="4">
    <source>
        <dbReference type="Google" id="ProtNLM"/>
    </source>
</evidence>
<dbReference type="EMBL" id="MLAK01001038">
    <property type="protein sequence ID" value="OHS98697.1"/>
    <property type="molecule type" value="Genomic_DNA"/>
</dbReference>
<evidence type="ECO:0000256" key="1">
    <source>
        <dbReference type="SAM" id="MobiDB-lite"/>
    </source>
</evidence>
<reference evidence="2" key="1">
    <citation type="submission" date="2016-10" db="EMBL/GenBank/DDBJ databases">
        <authorList>
            <person name="Benchimol M."/>
            <person name="Almeida L.G."/>
            <person name="Vasconcelos A.T."/>
            <person name="Perreira-Neves A."/>
            <person name="Rosa I.A."/>
            <person name="Tasca T."/>
            <person name="Bogo M.R."/>
            <person name="de Souza W."/>
        </authorList>
    </citation>
    <scope>NUCLEOTIDE SEQUENCE [LARGE SCALE GENOMIC DNA]</scope>
    <source>
        <strain evidence="2">K</strain>
    </source>
</reference>
<sequence length="221" mass="24750">MDAALEQNLQATVKKVSHFQQAQGSSYGDFARKQMNESIAEILLKIDEQLKSVQEKAKESSDSVPKLRSDLMKLRPLYDDMRAKKKNTEAAKERAKKAAQATEKAEKKVELLKIKNPSSPDCQKAQDEYDRAIKQKQADATAAEEREALLVTETKEYKKQVFQVILQALAQFASAKQSSSAAMSPFGEEISELAGTIPPYTDQSIEVLEKQVEELRNEPVD</sequence>
<dbReference type="AlphaFoldDB" id="A0A1J4JJC4"/>
<accession>A0A1J4JJC4</accession>
<evidence type="ECO:0000313" key="3">
    <source>
        <dbReference type="Proteomes" id="UP000179807"/>
    </source>
</evidence>